<reference evidence="1 2" key="1">
    <citation type="submission" date="2009-12" db="EMBL/GenBank/DDBJ databases">
        <title>Genome Sequence of Peptoniphilus lacrimalis 315-B.</title>
        <authorList>
            <person name="Durkin A.S."/>
            <person name="Madupu R."/>
            <person name="Torralba M."/>
            <person name="Methe B."/>
            <person name="Sutton G."/>
            <person name="Strausberg R.L."/>
            <person name="Nelson K.E."/>
        </authorList>
    </citation>
    <scope>NUCLEOTIDE SEQUENCE [LARGE SCALE GENOMIC DNA]</scope>
    <source>
        <strain evidence="1 2">315-B</strain>
    </source>
</reference>
<dbReference type="Proteomes" id="UP000005711">
    <property type="component" value="Unassembled WGS sequence"/>
</dbReference>
<organism evidence="1 2">
    <name type="scientific">Peptoniphilus lacrimalis 315-B</name>
    <dbReference type="NCBI Taxonomy" id="596330"/>
    <lineage>
        <taxon>Bacteria</taxon>
        <taxon>Bacillati</taxon>
        <taxon>Bacillota</taxon>
        <taxon>Tissierellia</taxon>
        <taxon>Tissierellales</taxon>
        <taxon>Peptoniphilaceae</taxon>
        <taxon>Peptoniphilus</taxon>
    </lineage>
</organism>
<gene>
    <name evidence="1" type="ORF">HMPREF0628_1601</name>
</gene>
<dbReference type="AlphaFoldDB" id="D1VTE2"/>
<dbReference type="EMBL" id="ADDO01000036">
    <property type="protein sequence ID" value="EFA90187.1"/>
    <property type="molecule type" value="Genomic_DNA"/>
</dbReference>
<keyword evidence="2" id="KW-1185">Reference proteome</keyword>
<evidence type="ECO:0000313" key="1">
    <source>
        <dbReference type="EMBL" id="EFA90187.1"/>
    </source>
</evidence>
<comment type="caution">
    <text evidence="1">The sequence shown here is derived from an EMBL/GenBank/DDBJ whole genome shotgun (WGS) entry which is preliminary data.</text>
</comment>
<evidence type="ECO:0000313" key="2">
    <source>
        <dbReference type="Proteomes" id="UP000005711"/>
    </source>
</evidence>
<sequence>MGLSLFFFIYFPFFFSPATKKTSKETLASPKLCKKINPF</sequence>
<name>D1VTE2_9FIRM</name>
<accession>D1VTE2</accession>
<protein>
    <submittedName>
        <fullName evidence="1">Uncharacterized protein</fullName>
    </submittedName>
</protein>
<proteinExistence type="predicted"/>